<reference evidence="1 2" key="1">
    <citation type="journal article" date="2013" name="Curr. Biol.">
        <title>The Genome of the Foraminiferan Reticulomyxa filosa.</title>
        <authorList>
            <person name="Glockner G."/>
            <person name="Hulsmann N."/>
            <person name="Schleicher M."/>
            <person name="Noegel A.A."/>
            <person name="Eichinger L."/>
            <person name="Gallinger C."/>
            <person name="Pawlowski J."/>
            <person name="Sierra R."/>
            <person name="Euteneuer U."/>
            <person name="Pillet L."/>
            <person name="Moustafa A."/>
            <person name="Platzer M."/>
            <person name="Groth M."/>
            <person name="Szafranski K."/>
            <person name="Schliwa M."/>
        </authorList>
    </citation>
    <scope>NUCLEOTIDE SEQUENCE [LARGE SCALE GENOMIC DNA]</scope>
</reference>
<dbReference type="InterPro" id="IPR036691">
    <property type="entry name" value="Endo/exonu/phosph_ase_sf"/>
</dbReference>
<accession>X6P5Q2</accession>
<protein>
    <submittedName>
        <fullName evidence="1">Uncharacterized protein</fullName>
    </submittedName>
</protein>
<evidence type="ECO:0000313" key="1">
    <source>
        <dbReference type="EMBL" id="ETO33443.1"/>
    </source>
</evidence>
<dbReference type="Proteomes" id="UP000023152">
    <property type="component" value="Unassembled WGS sequence"/>
</dbReference>
<name>X6P5Q2_RETFI</name>
<gene>
    <name evidence="1" type="ORF">RFI_03665</name>
</gene>
<proteinExistence type="predicted"/>
<keyword evidence="2" id="KW-1185">Reference proteome</keyword>
<dbReference type="AlphaFoldDB" id="X6P5Q2"/>
<dbReference type="EMBL" id="ASPP01003389">
    <property type="protein sequence ID" value="ETO33443.1"/>
    <property type="molecule type" value="Genomic_DNA"/>
</dbReference>
<dbReference type="Gene3D" id="3.60.10.10">
    <property type="entry name" value="Endonuclease/exonuclease/phosphatase"/>
    <property type="match status" value="1"/>
</dbReference>
<evidence type="ECO:0000313" key="2">
    <source>
        <dbReference type="Proteomes" id="UP000023152"/>
    </source>
</evidence>
<comment type="caution">
    <text evidence="1">The sequence shown here is derived from an EMBL/GenBank/DDBJ whole genome shotgun (WGS) entry which is preliminary data.</text>
</comment>
<sequence>MEGEITHLKNVSTGKIQDFRNVYYVKDNAKMQEKEICREKGTSENKLSKTKEDGIDLIPVIFCFNLDAFENEIKEARKITDFIVIVMDFIINNNLQIMNSSPFDHTYEKDGKKSSIDITLCSESISRCSNWGTDNDIRIIY</sequence>
<organism evidence="1 2">
    <name type="scientific">Reticulomyxa filosa</name>
    <dbReference type="NCBI Taxonomy" id="46433"/>
    <lineage>
        <taxon>Eukaryota</taxon>
        <taxon>Sar</taxon>
        <taxon>Rhizaria</taxon>
        <taxon>Retaria</taxon>
        <taxon>Foraminifera</taxon>
        <taxon>Monothalamids</taxon>
        <taxon>Reticulomyxidae</taxon>
        <taxon>Reticulomyxa</taxon>
    </lineage>
</organism>